<feature type="domain" description="p53 DNA-binding" evidence="14">
    <location>
        <begin position="57"/>
        <end position="245"/>
    </location>
</feature>
<evidence type="ECO:0000256" key="9">
    <source>
        <dbReference type="ARBA" id="ARBA00023163"/>
    </source>
</evidence>
<evidence type="ECO:0000256" key="10">
    <source>
        <dbReference type="ARBA" id="ARBA00023242"/>
    </source>
</evidence>
<dbReference type="InterPro" id="IPR002117">
    <property type="entry name" value="p53_tumour_suppressor"/>
</dbReference>
<feature type="binding site" evidence="11">
    <location>
        <position position="195"/>
    </location>
    <ligand>
        <name>Zn(2+)</name>
        <dbReference type="ChEBI" id="CHEBI:29105"/>
    </ligand>
</feature>
<evidence type="ECO:0000256" key="7">
    <source>
        <dbReference type="ARBA" id="ARBA00023125"/>
    </source>
</evidence>
<dbReference type="STRING" id="136037.A0A067QKS2"/>
<dbReference type="OrthoDB" id="5915660at2759"/>
<keyword evidence="5 11" id="KW-0862">Zinc</keyword>
<feature type="site" description="Interaction with DNA" evidence="12">
    <location>
        <position position="77"/>
    </location>
</feature>
<comment type="cofactor">
    <cofactor evidence="11">
        <name>Zn(2+)</name>
        <dbReference type="ChEBI" id="CHEBI:29105"/>
    </cofactor>
    <text evidence="11">Binds 1 zinc ion per subunit.</text>
</comment>
<organism evidence="15 16">
    <name type="scientific">Zootermopsis nevadensis</name>
    <name type="common">Dampwood termite</name>
    <dbReference type="NCBI Taxonomy" id="136037"/>
    <lineage>
        <taxon>Eukaryota</taxon>
        <taxon>Metazoa</taxon>
        <taxon>Ecdysozoa</taxon>
        <taxon>Arthropoda</taxon>
        <taxon>Hexapoda</taxon>
        <taxon>Insecta</taxon>
        <taxon>Pterygota</taxon>
        <taxon>Neoptera</taxon>
        <taxon>Polyneoptera</taxon>
        <taxon>Dictyoptera</taxon>
        <taxon>Blattodea</taxon>
        <taxon>Blattoidea</taxon>
        <taxon>Termitoidae</taxon>
        <taxon>Termopsidae</taxon>
        <taxon>Zootermopsis</taxon>
    </lineage>
</organism>
<keyword evidence="16" id="KW-1185">Reference proteome</keyword>
<comment type="similarity">
    <text evidence="2">Belongs to the p53 family.</text>
</comment>
<proteinExistence type="inferred from homology"/>
<feature type="binding site" evidence="11">
    <location>
        <position position="199"/>
    </location>
    <ligand>
        <name>Zn(2+)</name>
        <dbReference type="ChEBI" id="CHEBI:29105"/>
    </ligand>
</feature>
<dbReference type="Proteomes" id="UP000027135">
    <property type="component" value="Unassembled WGS sequence"/>
</dbReference>
<dbReference type="InterPro" id="IPR012346">
    <property type="entry name" value="p53/RUNT-type_TF_DNA-bd_sf"/>
</dbReference>
<keyword evidence="4 11" id="KW-0479">Metal-binding</keyword>
<keyword evidence="6" id="KW-0805">Transcription regulation</keyword>
<dbReference type="Gene3D" id="2.60.40.720">
    <property type="match status" value="1"/>
</dbReference>
<comment type="subcellular location">
    <subcellularLocation>
        <location evidence="1">Nucleus</location>
    </subcellularLocation>
</comment>
<keyword evidence="8" id="KW-0010">Activator</keyword>
<protein>
    <submittedName>
        <fullName evidence="15">Cellular tumor antigen p53</fullName>
    </submittedName>
</protein>
<feature type="compositionally biased region" description="Basic and acidic residues" evidence="13">
    <location>
        <begin position="238"/>
        <end position="248"/>
    </location>
</feature>
<evidence type="ECO:0000256" key="1">
    <source>
        <dbReference type="ARBA" id="ARBA00004123"/>
    </source>
</evidence>
<dbReference type="GO" id="GO:0005634">
    <property type="term" value="C:nucleus"/>
    <property type="evidence" value="ECO:0007669"/>
    <property type="project" value="UniProtKB-SubCell"/>
</dbReference>
<evidence type="ECO:0000256" key="6">
    <source>
        <dbReference type="ARBA" id="ARBA00023015"/>
    </source>
</evidence>
<feature type="region of interest" description="Disordered" evidence="13">
    <location>
        <begin position="238"/>
        <end position="268"/>
    </location>
</feature>
<dbReference type="SUPFAM" id="SSF49417">
    <property type="entry name" value="p53-like transcription factors"/>
    <property type="match status" value="1"/>
</dbReference>
<dbReference type="GO" id="GO:0046872">
    <property type="term" value="F:metal ion binding"/>
    <property type="evidence" value="ECO:0007669"/>
    <property type="project" value="UniProtKB-KW"/>
</dbReference>
<feature type="binding site" evidence="11">
    <location>
        <position position="133"/>
    </location>
    <ligand>
        <name>Zn(2+)</name>
        <dbReference type="ChEBI" id="CHEBI:29105"/>
    </ligand>
</feature>
<dbReference type="Pfam" id="PF00870">
    <property type="entry name" value="P53"/>
    <property type="match status" value="1"/>
</dbReference>
<dbReference type="CDD" id="cd08367">
    <property type="entry name" value="P53"/>
    <property type="match status" value="1"/>
</dbReference>
<evidence type="ECO:0000256" key="13">
    <source>
        <dbReference type="SAM" id="MobiDB-lite"/>
    </source>
</evidence>
<dbReference type="OMA" id="DIKICAC"/>
<keyword evidence="9" id="KW-0804">Transcription</keyword>
<evidence type="ECO:0000256" key="12">
    <source>
        <dbReference type="PIRSR" id="PIRSR602117-2"/>
    </source>
</evidence>
<dbReference type="eggNOG" id="ENOG502QQ48">
    <property type="taxonomic scope" value="Eukaryota"/>
</dbReference>
<dbReference type="PANTHER" id="PTHR11447:SF16">
    <property type="entry name" value="P53 PROTEIN LONG FORM VARIANT 1"/>
    <property type="match status" value="1"/>
</dbReference>
<sequence length="330" mass="37765">MSDSFHCSQESDILPPDFKHLINSESYEDIISAVENEPFMVAPMKLMSSPTCAMLTTDEYAGPFGFEIQIDGGSSGKQWMFSYDLNKLFINIDTAIHLGFKCEPFQSGLFVRAVPVYCETDAFQEPIVRCLFHRAESNPHNKGFSADIFDHVLRIIHSDAMYDYDESSERRSVRVPLGHPQAGTDWVTVEFKFMCKNSCISGMNRRPTDVIFTLEDSNLAVLGRRKMKVRICSCPKRDKTKEEEDMKSKHGNTVPQGKRAVAHKTEDDPSSKLRKVDLFQISLLDKEALVDVTDYARSRILRKLRIEKRGATEKEEKLLNDYECTLQMYE</sequence>
<dbReference type="GO" id="GO:0000981">
    <property type="term" value="F:DNA-binding transcription factor activity, RNA polymerase II-specific"/>
    <property type="evidence" value="ECO:0007669"/>
    <property type="project" value="TreeGrafter"/>
</dbReference>
<evidence type="ECO:0000256" key="8">
    <source>
        <dbReference type="ARBA" id="ARBA00023159"/>
    </source>
</evidence>
<evidence type="ECO:0000256" key="5">
    <source>
        <dbReference type="ARBA" id="ARBA00022833"/>
    </source>
</evidence>
<evidence type="ECO:0000256" key="2">
    <source>
        <dbReference type="ARBA" id="ARBA00006167"/>
    </source>
</evidence>
<dbReference type="GO" id="GO:0000978">
    <property type="term" value="F:RNA polymerase II cis-regulatory region sequence-specific DNA binding"/>
    <property type="evidence" value="ECO:0007669"/>
    <property type="project" value="TreeGrafter"/>
</dbReference>
<dbReference type="PRINTS" id="PR00386">
    <property type="entry name" value="P53SUPPRESSR"/>
</dbReference>
<dbReference type="PANTHER" id="PTHR11447">
    <property type="entry name" value="CELLULAR TUMOR ANTIGEN P53"/>
    <property type="match status" value="1"/>
</dbReference>
<keyword evidence="7" id="KW-0238">DNA-binding</keyword>
<dbReference type="InParanoid" id="A0A067QKS2"/>
<evidence type="ECO:0000313" key="16">
    <source>
        <dbReference type="Proteomes" id="UP000027135"/>
    </source>
</evidence>
<dbReference type="InterPro" id="IPR008967">
    <property type="entry name" value="p53-like_TF_DNA-bd_sf"/>
</dbReference>
<name>A0A067QKS2_ZOONE</name>
<gene>
    <name evidence="15" type="ORF">L798_00600</name>
</gene>
<dbReference type="GO" id="GO:0006915">
    <property type="term" value="P:apoptotic process"/>
    <property type="evidence" value="ECO:0007669"/>
    <property type="project" value="UniProtKB-KW"/>
</dbReference>
<evidence type="ECO:0000256" key="4">
    <source>
        <dbReference type="ARBA" id="ARBA00022723"/>
    </source>
</evidence>
<evidence type="ECO:0000259" key="14">
    <source>
        <dbReference type="Pfam" id="PF00870"/>
    </source>
</evidence>
<reference evidence="15 16" key="1">
    <citation type="journal article" date="2014" name="Nat. Commun.">
        <title>Molecular traces of alternative social organization in a termite genome.</title>
        <authorList>
            <person name="Terrapon N."/>
            <person name="Li C."/>
            <person name="Robertson H.M."/>
            <person name="Ji L."/>
            <person name="Meng X."/>
            <person name="Booth W."/>
            <person name="Chen Z."/>
            <person name="Childers C.P."/>
            <person name="Glastad K.M."/>
            <person name="Gokhale K."/>
            <person name="Gowin J."/>
            <person name="Gronenberg W."/>
            <person name="Hermansen R.A."/>
            <person name="Hu H."/>
            <person name="Hunt B.G."/>
            <person name="Huylmans A.K."/>
            <person name="Khalil S.M."/>
            <person name="Mitchell R.D."/>
            <person name="Munoz-Torres M.C."/>
            <person name="Mustard J.A."/>
            <person name="Pan H."/>
            <person name="Reese J.T."/>
            <person name="Scharf M.E."/>
            <person name="Sun F."/>
            <person name="Vogel H."/>
            <person name="Xiao J."/>
            <person name="Yang W."/>
            <person name="Yang Z."/>
            <person name="Yang Z."/>
            <person name="Zhou J."/>
            <person name="Zhu J."/>
            <person name="Brent C.S."/>
            <person name="Elsik C.G."/>
            <person name="Goodisman M.A."/>
            <person name="Liberles D.A."/>
            <person name="Roe R.M."/>
            <person name="Vargo E.L."/>
            <person name="Vilcinskas A."/>
            <person name="Wang J."/>
            <person name="Bornberg-Bauer E."/>
            <person name="Korb J."/>
            <person name="Zhang G."/>
            <person name="Liebig J."/>
        </authorList>
    </citation>
    <scope>NUCLEOTIDE SEQUENCE [LARGE SCALE GENOMIC DNA]</scope>
    <source>
        <tissue evidence="15">Whole organism</tissue>
    </source>
</reference>
<accession>A0A067QKS2</accession>
<evidence type="ECO:0000256" key="3">
    <source>
        <dbReference type="ARBA" id="ARBA00022703"/>
    </source>
</evidence>
<dbReference type="EMBL" id="KK853217">
    <property type="protein sequence ID" value="KDR09760.1"/>
    <property type="molecule type" value="Genomic_DNA"/>
</dbReference>
<evidence type="ECO:0000256" key="11">
    <source>
        <dbReference type="PIRSR" id="PIRSR602117-1"/>
    </source>
</evidence>
<dbReference type="AlphaFoldDB" id="A0A067QKS2"/>
<dbReference type="InterPro" id="IPR011615">
    <property type="entry name" value="p53_DNA-bd"/>
</dbReference>
<evidence type="ECO:0000313" key="15">
    <source>
        <dbReference type="EMBL" id="KDR09760.1"/>
    </source>
</evidence>
<keyword evidence="10" id="KW-0539">Nucleus</keyword>
<feature type="binding site" evidence="11">
    <location>
        <position position="130"/>
    </location>
    <ligand>
        <name>Zn(2+)</name>
        <dbReference type="ChEBI" id="CHEBI:29105"/>
    </ligand>
</feature>
<keyword evidence="3" id="KW-0053">Apoptosis</keyword>